<keyword evidence="10" id="KW-1185">Reference proteome</keyword>
<evidence type="ECO:0000256" key="6">
    <source>
        <dbReference type="ARBA" id="ARBA00023136"/>
    </source>
</evidence>
<evidence type="ECO:0000313" key="10">
    <source>
        <dbReference type="Proteomes" id="UP000290365"/>
    </source>
</evidence>
<comment type="subcellular location">
    <subcellularLocation>
        <location evidence="1 7">Cell membrane</location>
        <topology evidence="1 7">Multi-pass membrane protein</topology>
    </subcellularLocation>
</comment>
<gene>
    <name evidence="9" type="ORF">EPA93_39830</name>
</gene>
<keyword evidence="4 7" id="KW-0812">Transmembrane</keyword>
<feature type="transmembrane region" description="Helical" evidence="7">
    <location>
        <begin position="285"/>
        <end position="310"/>
    </location>
</feature>
<organism evidence="9 10">
    <name type="scientific">Ktedonosporobacter rubrisoli</name>
    <dbReference type="NCBI Taxonomy" id="2509675"/>
    <lineage>
        <taxon>Bacteria</taxon>
        <taxon>Bacillati</taxon>
        <taxon>Chloroflexota</taxon>
        <taxon>Ktedonobacteria</taxon>
        <taxon>Ktedonobacterales</taxon>
        <taxon>Ktedonosporobacteraceae</taxon>
        <taxon>Ktedonosporobacter</taxon>
    </lineage>
</organism>
<dbReference type="PROSITE" id="PS50928">
    <property type="entry name" value="ABC_TM1"/>
    <property type="match status" value="1"/>
</dbReference>
<dbReference type="InterPro" id="IPR035906">
    <property type="entry name" value="MetI-like_sf"/>
</dbReference>
<dbReference type="Proteomes" id="UP000290365">
    <property type="component" value="Chromosome"/>
</dbReference>
<dbReference type="InterPro" id="IPR000515">
    <property type="entry name" value="MetI-like"/>
</dbReference>
<evidence type="ECO:0000256" key="2">
    <source>
        <dbReference type="ARBA" id="ARBA00022448"/>
    </source>
</evidence>
<evidence type="ECO:0000256" key="5">
    <source>
        <dbReference type="ARBA" id="ARBA00022989"/>
    </source>
</evidence>
<name>A0A4P6K150_KTERU</name>
<dbReference type="KEGG" id="kbs:EPA93_39830"/>
<evidence type="ECO:0000256" key="1">
    <source>
        <dbReference type="ARBA" id="ARBA00004651"/>
    </source>
</evidence>
<sequence length="317" mass="34559">MMEQVNTQVGTIGLSASTNNGQRRKQMRISIFFMAPAFLVITIFMIGPAIWAIYVSCTNMALTGAGAGDVQWVGLQNFIHIFSDGEFFNAFRVSLTYLVGSALIGQAGLGLLLALLMRKRNRAFKAILGAIVIVAWVIPDVVAGFLWNAFLAGGPQSVLSPGLLNSIMSTFGLPQHAWLQEYPMAMVTVANIWRGTAFSMLLYASALEGIPEEMYEAAAIDGAGIWNRLRYVTLPLIKSSIATDLLLITLATLSDFTLVFVLTAGGSNMNTELLTIYQYRQAFQFYQIGYGSAIALLIIAVGAIFSLLYIRVLRVDL</sequence>
<dbReference type="Pfam" id="PF00528">
    <property type="entry name" value="BPD_transp_1"/>
    <property type="match status" value="1"/>
</dbReference>
<dbReference type="GO" id="GO:0005886">
    <property type="term" value="C:plasma membrane"/>
    <property type="evidence" value="ECO:0007669"/>
    <property type="project" value="UniProtKB-SubCell"/>
</dbReference>
<dbReference type="RefSeq" id="WP_129892860.1">
    <property type="nucleotide sequence ID" value="NZ_CP035758.1"/>
</dbReference>
<evidence type="ECO:0000313" key="9">
    <source>
        <dbReference type="EMBL" id="QBD81799.1"/>
    </source>
</evidence>
<dbReference type="SUPFAM" id="SSF161098">
    <property type="entry name" value="MetI-like"/>
    <property type="match status" value="1"/>
</dbReference>
<keyword evidence="5 7" id="KW-1133">Transmembrane helix</keyword>
<protein>
    <submittedName>
        <fullName evidence="9">Sugar ABC transporter permease</fullName>
    </submittedName>
</protein>
<keyword evidence="2 7" id="KW-0813">Transport</keyword>
<evidence type="ECO:0000256" key="7">
    <source>
        <dbReference type="RuleBase" id="RU363032"/>
    </source>
</evidence>
<feature type="transmembrane region" description="Helical" evidence="7">
    <location>
        <begin position="31"/>
        <end position="54"/>
    </location>
</feature>
<evidence type="ECO:0000256" key="3">
    <source>
        <dbReference type="ARBA" id="ARBA00022475"/>
    </source>
</evidence>
<dbReference type="OrthoDB" id="9778687at2"/>
<comment type="similarity">
    <text evidence="7">Belongs to the binding-protein-dependent transport system permease family.</text>
</comment>
<dbReference type="Gene3D" id="1.10.3720.10">
    <property type="entry name" value="MetI-like"/>
    <property type="match status" value="1"/>
</dbReference>
<reference evidence="9 10" key="1">
    <citation type="submission" date="2019-01" db="EMBL/GenBank/DDBJ databases">
        <title>Ktedonosporobacter rubrisoli SCAWS-G2.</title>
        <authorList>
            <person name="Huang Y."/>
            <person name="Yan B."/>
        </authorList>
    </citation>
    <scope>NUCLEOTIDE SEQUENCE [LARGE SCALE GENOMIC DNA]</scope>
    <source>
        <strain evidence="9 10">SCAWS-G2</strain>
    </source>
</reference>
<dbReference type="EMBL" id="CP035758">
    <property type="protein sequence ID" value="QBD81799.1"/>
    <property type="molecule type" value="Genomic_DNA"/>
</dbReference>
<dbReference type="CDD" id="cd06261">
    <property type="entry name" value="TM_PBP2"/>
    <property type="match status" value="1"/>
</dbReference>
<dbReference type="PANTHER" id="PTHR43005">
    <property type="entry name" value="BLR7065 PROTEIN"/>
    <property type="match status" value="1"/>
</dbReference>
<feature type="domain" description="ABC transmembrane type-1" evidence="8">
    <location>
        <begin position="92"/>
        <end position="309"/>
    </location>
</feature>
<proteinExistence type="inferred from homology"/>
<dbReference type="PANTHER" id="PTHR43005:SF1">
    <property type="entry name" value="SPERMIDINE_PUTRESCINE TRANSPORT SYSTEM PERMEASE PROTEIN"/>
    <property type="match status" value="1"/>
</dbReference>
<evidence type="ECO:0000256" key="4">
    <source>
        <dbReference type="ARBA" id="ARBA00022692"/>
    </source>
</evidence>
<feature type="transmembrane region" description="Helical" evidence="7">
    <location>
        <begin position="245"/>
        <end position="265"/>
    </location>
</feature>
<keyword evidence="3" id="KW-1003">Cell membrane</keyword>
<dbReference type="GO" id="GO:0055085">
    <property type="term" value="P:transmembrane transport"/>
    <property type="evidence" value="ECO:0007669"/>
    <property type="project" value="InterPro"/>
</dbReference>
<evidence type="ECO:0000259" key="8">
    <source>
        <dbReference type="PROSITE" id="PS50928"/>
    </source>
</evidence>
<keyword evidence="6 7" id="KW-0472">Membrane</keyword>
<feature type="transmembrane region" description="Helical" evidence="7">
    <location>
        <begin position="128"/>
        <end position="150"/>
    </location>
</feature>
<dbReference type="AlphaFoldDB" id="A0A4P6K150"/>
<accession>A0A4P6K150</accession>
<feature type="transmembrane region" description="Helical" evidence="7">
    <location>
        <begin position="95"/>
        <end position="116"/>
    </location>
</feature>